<comment type="caution">
    <text evidence="2">The sequence shown here is derived from an EMBL/GenBank/DDBJ whole genome shotgun (WGS) entry which is preliminary data.</text>
</comment>
<feature type="region of interest" description="Disordered" evidence="1">
    <location>
        <begin position="58"/>
        <end position="88"/>
    </location>
</feature>
<dbReference type="Proteomes" id="UP001063166">
    <property type="component" value="Unassembled WGS sequence"/>
</dbReference>
<dbReference type="EMBL" id="BRPK01000005">
    <property type="protein sequence ID" value="GLB38665.1"/>
    <property type="molecule type" value="Genomic_DNA"/>
</dbReference>
<evidence type="ECO:0000313" key="2">
    <source>
        <dbReference type="EMBL" id="GLB38665.1"/>
    </source>
</evidence>
<name>A0A9P3UP68_LYOSH</name>
<sequence length="88" mass="9370">MCQRLMQESFMKSDRHNHLSTFAPTILVAAGSSSPVIPFDVGPTSLGSSSMATNVLTPITSTSRGAPPSGPFLLNEPHAPPRVQHSRK</sequence>
<evidence type="ECO:0000313" key="3">
    <source>
        <dbReference type="Proteomes" id="UP001063166"/>
    </source>
</evidence>
<keyword evidence="3" id="KW-1185">Reference proteome</keyword>
<gene>
    <name evidence="2" type="ORF">LshimejAT787_0505300</name>
</gene>
<accession>A0A9P3UP68</accession>
<dbReference type="AlphaFoldDB" id="A0A9P3UP68"/>
<evidence type="ECO:0000256" key="1">
    <source>
        <dbReference type="SAM" id="MobiDB-lite"/>
    </source>
</evidence>
<protein>
    <submittedName>
        <fullName evidence="2">Uncharacterized protein</fullName>
    </submittedName>
</protein>
<proteinExistence type="predicted"/>
<reference evidence="2" key="1">
    <citation type="submission" date="2022-07" db="EMBL/GenBank/DDBJ databases">
        <title>The genome of Lyophyllum shimeji provides insight into the initial evolution of ectomycorrhizal fungal genome.</title>
        <authorList>
            <person name="Kobayashi Y."/>
            <person name="Shibata T."/>
            <person name="Hirakawa H."/>
            <person name="Shigenobu S."/>
            <person name="Nishiyama T."/>
            <person name="Yamada A."/>
            <person name="Hasebe M."/>
            <person name="Kawaguchi M."/>
        </authorList>
    </citation>
    <scope>NUCLEOTIDE SEQUENCE</scope>
    <source>
        <strain evidence="2">AT787</strain>
    </source>
</reference>
<organism evidence="2 3">
    <name type="scientific">Lyophyllum shimeji</name>
    <name type="common">Hon-shimeji</name>
    <name type="synonym">Tricholoma shimeji</name>
    <dbReference type="NCBI Taxonomy" id="47721"/>
    <lineage>
        <taxon>Eukaryota</taxon>
        <taxon>Fungi</taxon>
        <taxon>Dikarya</taxon>
        <taxon>Basidiomycota</taxon>
        <taxon>Agaricomycotina</taxon>
        <taxon>Agaricomycetes</taxon>
        <taxon>Agaricomycetidae</taxon>
        <taxon>Agaricales</taxon>
        <taxon>Tricholomatineae</taxon>
        <taxon>Lyophyllaceae</taxon>
        <taxon>Lyophyllum</taxon>
    </lineage>
</organism>